<name>A0AAV7T7U8_PLEWA</name>
<feature type="compositionally biased region" description="Polar residues" evidence="1">
    <location>
        <begin position="59"/>
        <end position="69"/>
    </location>
</feature>
<evidence type="ECO:0000256" key="1">
    <source>
        <dbReference type="SAM" id="MobiDB-lite"/>
    </source>
</evidence>
<organism evidence="2 3">
    <name type="scientific">Pleurodeles waltl</name>
    <name type="common">Iberian ribbed newt</name>
    <dbReference type="NCBI Taxonomy" id="8319"/>
    <lineage>
        <taxon>Eukaryota</taxon>
        <taxon>Metazoa</taxon>
        <taxon>Chordata</taxon>
        <taxon>Craniata</taxon>
        <taxon>Vertebrata</taxon>
        <taxon>Euteleostomi</taxon>
        <taxon>Amphibia</taxon>
        <taxon>Batrachia</taxon>
        <taxon>Caudata</taxon>
        <taxon>Salamandroidea</taxon>
        <taxon>Salamandridae</taxon>
        <taxon>Pleurodelinae</taxon>
        <taxon>Pleurodeles</taxon>
    </lineage>
</organism>
<evidence type="ECO:0000313" key="2">
    <source>
        <dbReference type="EMBL" id="KAJ1172260.1"/>
    </source>
</evidence>
<accession>A0AAV7T7U8</accession>
<dbReference type="Proteomes" id="UP001066276">
    <property type="component" value="Chromosome 4_1"/>
</dbReference>
<gene>
    <name evidence="2" type="ORF">NDU88_004107</name>
</gene>
<feature type="region of interest" description="Disordered" evidence="1">
    <location>
        <begin position="40"/>
        <end position="69"/>
    </location>
</feature>
<reference evidence="2" key="1">
    <citation type="journal article" date="2022" name="bioRxiv">
        <title>Sequencing and chromosome-scale assembly of the giantPleurodeles waltlgenome.</title>
        <authorList>
            <person name="Brown T."/>
            <person name="Elewa A."/>
            <person name="Iarovenko S."/>
            <person name="Subramanian E."/>
            <person name="Araus A.J."/>
            <person name="Petzold A."/>
            <person name="Susuki M."/>
            <person name="Suzuki K.-i.T."/>
            <person name="Hayashi T."/>
            <person name="Toyoda A."/>
            <person name="Oliveira C."/>
            <person name="Osipova E."/>
            <person name="Leigh N.D."/>
            <person name="Simon A."/>
            <person name="Yun M.H."/>
        </authorList>
    </citation>
    <scope>NUCLEOTIDE SEQUENCE</scope>
    <source>
        <strain evidence="2">20211129_DDA</strain>
        <tissue evidence="2">Liver</tissue>
    </source>
</reference>
<sequence length="119" mass="12710">MYVWHVDVEREGLSIGKQQVPVGTSQDCYETQEALEALTSFSEASSQSEGEEENVEQMVGSQVARSEGSSLLDNATTSFQMVLLRDMGRQAAGPHVASVSCASATLSIGQVKELLSLAL</sequence>
<protein>
    <submittedName>
        <fullName evidence="2">Uncharacterized protein</fullName>
    </submittedName>
</protein>
<dbReference type="AlphaFoldDB" id="A0AAV7T7U8"/>
<evidence type="ECO:0000313" key="3">
    <source>
        <dbReference type="Proteomes" id="UP001066276"/>
    </source>
</evidence>
<dbReference type="EMBL" id="JANPWB010000007">
    <property type="protein sequence ID" value="KAJ1172260.1"/>
    <property type="molecule type" value="Genomic_DNA"/>
</dbReference>
<proteinExistence type="predicted"/>
<keyword evidence="3" id="KW-1185">Reference proteome</keyword>
<comment type="caution">
    <text evidence="2">The sequence shown here is derived from an EMBL/GenBank/DDBJ whole genome shotgun (WGS) entry which is preliminary data.</text>
</comment>